<dbReference type="InterPro" id="IPR000299">
    <property type="entry name" value="FERM_domain"/>
</dbReference>
<name>A0A8X6FCV0_TRICU</name>
<dbReference type="GO" id="GO:0003779">
    <property type="term" value="F:actin binding"/>
    <property type="evidence" value="ECO:0007669"/>
    <property type="project" value="InterPro"/>
</dbReference>
<dbReference type="AlphaFoldDB" id="A0A8X6FCV0"/>
<evidence type="ECO:0000256" key="2">
    <source>
        <dbReference type="ARBA" id="ARBA00043944"/>
    </source>
</evidence>
<gene>
    <name evidence="4" type="primary">RDX</name>
    <name evidence="4" type="ORF">TNCT_468141</name>
</gene>
<dbReference type="InterPro" id="IPR035963">
    <property type="entry name" value="FERM_2"/>
</dbReference>
<evidence type="ECO:0000259" key="3">
    <source>
        <dbReference type="PROSITE" id="PS50057"/>
    </source>
</evidence>
<protein>
    <submittedName>
        <fullName evidence="4">Radixin</fullName>
    </submittedName>
</protein>
<evidence type="ECO:0000313" key="4">
    <source>
        <dbReference type="EMBL" id="GFQ76853.1"/>
    </source>
</evidence>
<proteinExistence type="predicted"/>
<feature type="non-terminal residue" evidence="4">
    <location>
        <position position="1"/>
    </location>
</feature>
<dbReference type="PANTHER" id="PTHR23281">
    <property type="entry name" value="MERLIN/MOESIN/EZRIN/RADIXIN"/>
    <property type="match status" value="1"/>
</dbReference>
<dbReference type="SUPFAM" id="SSF47031">
    <property type="entry name" value="Second domain of FERM"/>
    <property type="match status" value="1"/>
</dbReference>
<comment type="caution">
    <text evidence="4">The sequence shown here is derived from an EMBL/GenBank/DDBJ whole genome shotgun (WGS) entry which is preliminary data.</text>
</comment>
<sequence length="90" mass="10662">RLFYLQVRNAKLSDEIYCPPETSVLLASYAVQAKHGDYNSEIHKPGCLANDRLLPQRVMDQHKLTKEQWEERIMNWWAEHKGMPRYVATF</sequence>
<dbReference type="OrthoDB" id="6018897at2759"/>
<keyword evidence="5" id="KW-1185">Reference proteome</keyword>
<dbReference type="GO" id="GO:0005912">
    <property type="term" value="C:adherens junction"/>
    <property type="evidence" value="ECO:0007669"/>
    <property type="project" value="UniProtKB-SubCell"/>
</dbReference>
<dbReference type="InterPro" id="IPR014352">
    <property type="entry name" value="FERM/acyl-CoA-bd_prot_sf"/>
</dbReference>
<comment type="subcellular location">
    <subcellularLocation>
        <location evidence="1">Cell junction</location>
        <location evidence="1">Adherens junction</location>
    </subcellularLocation>
    <subcellularLocation>
        <location evidence="2">Cell projection</location>
        <location evidence="2">Rhabdomere</location>
    </subcellularLocation>
</comment>
<evidence type="ECO:0000313" key="5">
    <source>
        <dbReference type="Proteomes" id="UP000887116"/>
    </source>
</evidence>
<dbReference type="InterPro" id="IPR019748">
    <property type="entry name" value="FERM_central"/>
</dbReference>
<feature type="domain" description="FERM" evidence="3">
    <location>
        <begin position="1"/>
        <end position="90"/>
    </location>
</feature>
<dbReference type="GO" id="GO:0071944">
    <property type="term" value="C:cell periphery"/>
    <property type="evidence" value="ECO:0007669"/>
    <property type="project" value="UniProtKB-ARBA"/>
</dbReference>
<dbReference type="Pfam" id="PF00373">
    <property type="entry name" value="FERM_M"/>
    <property type="match status" value="1"/>
</dbReference>
<dbReference type="InterPro" id="IPR019749">
    <property type="entry name" value="Band_41_domain"/>
</dbReference>
<evidence type="ECO:0000256" key="1">
    <source>
        <dbReference type="ARBA" id="ARBA00004536"/>
    </source>
</evidence>
<dbReference type="CDD" id="cd14473">
    <property type="entry name" value="FERM_B-lobe"/>
    <property type="match status" value="1"/>
</dbReference>
<dbReference type="PRINTS" id="PR00935">
    <property type="entry name" value="BAND41"/>
</dbReference>
<dbReference type="GO" id="GO:0048731">
    <property type="term" value="P:system development"/>
    <property type="evidence" value="ECO:0007669"/>
    <property type="project" value="UniProtKB-ARBA"/>
</dbReference>
<dbReference type="Proteomes" id="UP000887116">
    <property type="component" value="Unassembled WGS sequence"/>
</dbReference>
<accession>A0A8X6FCV0</accession>
<dbReference type="Gene3D" id="1.20.80.10">
    <property type="match status" value="1"/>
</dbReference>
<reference evidence="4" key="1">
    <citation type="submission" date="2020-07" db="EMBL/GenBank/DDBJ databases">
        <title>Multicomponent nature underlies the extraordinary mechanical properties of spider dragline silk.</title>
        <authorList>
            <person name="Kono N."/>
            <person name="Nakamura H."/>
            <person name="Mori M."/>
            <person name="Yoshida Y."/>
            <person name="Ohtoshi R."/>
            <person name="Malay A.D."/>
            <person name="Moran D.A.P."/>
            <person name="Tomita M."/>
            <person name="Numata K."/>
            <person name="Arakawa K."/>
        </authorList>
    </citation>
    <scope>NUCLEOTIDE SEQUENCE</scope>
</reference>
<dbReference type="GO" id="GO:0009887">
    <property type="term" value="P:animal organ morphogenesis"/>
    <property type="evidence" value="ECO:0007669"/>
    <property type="project" value="UniProtKB-ARBA"/>
</dbReference>
<dbReference type="PRINTS" id="PR00661">
    <property type="entry name" value="ERMFAMILY"/>
</dbReference>
<dbReference type="EMBL" id="BMAO01001905">
    <property type="protein sequence ID" value="GFQ76853.1"/>
    <property type="molecule type" value="Genomic_DNA"/>
</dbReference>
<dbReference type="InterPro" id="IPR011174">
    <property type="entry name" value="ERM"/>
</dbReference>
<organism evidence="4 5">
    <name type="scientific">Trichonephila clavata</name>
    <name type="common">Joro spider</name>
    <name type="synonym">Nephila clavata</name>
    <dbReference type="NCBI Taxonomy" id="2740835"/>
    <lineage>
        <taxon>Eukaryota</taxon>
        <taxon>Metazoa</taxon>
        <taxon>Ecdysozoa</taxon>
        <taxon>Arthropoda</taxon>
        <taxon>Chelicerata</taxon>
        <taxon>Arachnida</taxon>
        <taxon>Araneae</taxon>
        <taxon>Araneomorphae</taxon>
        <taxon>Entelegynae</taxon>
        <taxon>Araneoidea</taxon>
        <taxon>Nephilidae</taxon>
        <taxon>Trichonephila</taxon>
    </lineage>
</organism>
<dbReference type="InterPro" id="IPR000798">
    <property type="entry name" value="Ez/rad/moesin-like"/>
</dbReference>
<dbReference type="PROSITE" id="PS50057">
    <property type="entry name" value="FERM_3"/>
    <property type="match status" value="1"/>
</dbReference>